<dbReference type="GO" id="GO:0005886">
    <property type="term" value="C:plasma membrane"/>
    <property type="evidence" value="ECO:0007669"/>
    <property type="project" value="TreeGrafter"/>
</dbReference>
<protein>
    <submittedName>
        <fullName evidence="11">Transporter</fullName>
    </submittedName>
</protein>
<proteinExistence type="predicted"/>
<feature type="transmembrane region" description="Helical" evidence="9">
    <location>
        <begin position="354"/>
        <end position="377"/>
    </location>
</feature>
<feature type="disulfide bond" evidence="8">
    <location>
        <begin position="152"/>
        <end position="161"/>
    </location>
</feature>
<feature type="transmembrane region" description="Helical" evidence="9">
    <location>
        <begin position="280"/>
        <end position="300"/>
    </location>
</feature>
<evidence type="ECO:0000256" key="7">
    <source>
        <dbReference type="PIRSR" id="PIRSR600175-1"/>
    </source>
</evidence>
<feature type="transmembrane region" description="Helical" evidence="9">
    <location>
        <begin position="413"/>
        <end position="432"/>
    </location>
</feature>
<feature type="binding site" evidence="7">
    <location>
        <position position="52"/>
    </location>
    <ligand>
        <name>Na(+)</name>
        <dbReference type="ChEBI" id="CHEBI:29101"/>
        <label>1</label>
    </ligand>
</feature>
<evidence type="ECO:0000256" key="9">
    <source>
        <dbReference type="SAM" id="Phobius"/>
    </source>
</evidence>
<feature type="binding site" evidence="7">
    <location>
        <position position="48"/>
    </location>
    <ligand>
        <name>Na(+)</name>
        <dbReference type="ChEBI" id="CHEBI:29101"/>
        <label>1</label>
    </ligand>
</feature>
<keyword evidence="2" id="KW-0813">Transport</keyword>
<dbReference type="PRINTS" id="PR00176">
    <property type="entry name" value="NANEUSMPORT"/>
</dbReference>
<dbReference type="Proteomes" id="UP000038045">
    <property type="component" value="Unplaced"/>
</dbReference>
<dbReference type="Pfam" id="PF00209">
    <property type="entry name" value="SNF"/>
    <property type="match status" value="1"/>
</dbReference>
<feature type="binding site" evidence="7">
    <location>
        <position position="425"/>
    </location>
    <ligand>
        <name>Na(+)</name>
        <dbReference type="ChEBI" id="CHEBI:29101"/>
        <label>1</label>
    </ligand>
</feature>
<feature type="binding site" evidence="7">
    <location>
        <position position="45"/>
    </location>
    <ligand>
        <name>Na(+)</name>
        <dbReference type="ChEBI" id="CHEBI:29101"/>
        <label>1</label>
    </ligand>
</feature>
<dbReference type="SUPFAM" id="SSF161070">
    <property type="entry name" value="SNF-like"/>
    <property type="match status" value="1"/>
</dbReference>
<dbReference type="InterPro" id="IPR000175">
    <property type="entry name" value="Na/ntran_symport"/>
</dbReference>
<evidence type="ECO:0000313" key="10">
    <source>
        <dbReference type="Proteomes" id="UP000038045"/>
    </source>
</evidence>
<evidence type="ECO:0000256" key="1">
    <source>
        <dbReference type="ARBA" id="ARBA00004141"/>
    </source>
</evidence>
<evidence type="ECO:0000256" key="6">
    <source>
        <dbReference type="ARBA" id="ARBA00023136"/>
    </source>
</evidence>
<feature type="transmembrane region" description="Helical" evidence="9">
    <location>
        <begin position="245"/>
        <end position="268"/>
    </location>
</feature>
<feature type="transmembrane region" description="Helical" evidence="9">
    <location>
        <begin position="114"/>
        <end position="139"/>
    </location>
</feature>
<feature type="transmembrane region" description="Helical" evidence="9">
    <location>
        <begin position="529"/>
        <end position="558"/>
    </location>
</feature>
<feature type="transmembrane region" description="Helical" evidence="9">
    <location>
        <begin position="37"/>
        <end position="56"/>
    </location>
</feature>
<evidence type="ECO:0000256" key="3">
    <source>
        <dbReference type="ARBA" id="ARBA00022692"/>
    </source>
</evidence>
<keyword evidence="8" id="KW-1015">Disulfide bond</keyword>
<feature type="binding site" evidence="7">
    <location>
        <position position="47"/>
    </location>
    <ligand>
        <name>Na(+)</name>
        <dbReference type="ChEBI" id="CHEBI:29101"/>
        <label>1</label>
    </ligand>
</feature>
<dbReference type="WBParaSite" id="PTRK_0001372200.1">
    <property type="protein sequence ID" value="PTRK_0001372200.1"/>
    <property type="gene ID" value="PTRK_0001372200"/>
</dbReference>
<comment type="subcellular location">
    <subcellularLocation>
        <location evidence="1">Membrane</location>
        <topology evidence="1">Multi-pass membrane protein</topology>
    </subcellularLocation>
</comment>
<keyword evidence="10" id="KW-1185">Reference proteome</keyword>
<keyword evidence="6 9" id="KW-0472">Membrane</keyword>
<feature type="transmembrane region" description="Helical" evidence="9">
    <location>
        <begin position="488"/>
        <end position="508"/>
    </location>
</feature>
<evidence type="ECO:0000256" key="4">
    <source>
        <dbReference type="ARBA" id="ARBA00022847"/>
    </source>
</evidence>
<keyword evidence="7" id="KW-0479">Metal-binding</keyword>
<dbReference type="PANTHER" id="PTHR11616:SF326">
    <property type="entry name" value="SODIUM-DEPENDENT TRANSPORTER SNF-5"/>
    <property type="match status" value="1"/>
</dbReference>
<evidence type="ECO:0000313" key="11">
    <source>
        <dbReference type="WBParaSite" id="PTRK_0001372200.1"/>
    </source>
</evidence>
<dbReference type="GO" id="GO:0046872">
    <property type="term" value="F:metal ion binding"/>
    <property type="evidence" value="ECO:0007669"/>
    <property type="project" value="UniProtKB-KW"/>
</dbReference>
<organism evidence="10 11">
    <name type="scientific">Parastrongyloides trichosuri</name>
    <name type="common">Possum-specific nematode worm</name>
    <dbReference type="NCBI Taxonomy" id="131310"/>
    <lineage>
        <taxon>Eukaryota</taxon>
        <taxon>Metazoa</taxon>
        <taxon>Ecdysozoa</taxon>
        <taxon>Nematoda</taxon>
        <taxon>Chromadorea</taxon>
        <taxon>Rhabditida</taxon>
        <taxon>Tylenchina</taxon>
        <taxon>Panagrolaimomorpha</taxon>
        <taxon>Strongyloidoidea</taxon>
        <taxon>Strongyloididae</taxon>
        <taxon>Parastrongyloides</taxon>
    </lineage>
</organism>
<feature type="transmembrane region" description="Helical" evidence="9">
    <location>
        <begin position="68"/>
        <end position="86"/>
    </location>
</feature>
<feature type="transmembrane region" description="Helical" evidence="9">
    <location>
        <begin position="578"/>
        <end position="600"/>
    </location>
</feature>
<keyword evidence="5 9" id="KW-1133">Transmembrane helix</keyword>
<dbReference type="GO" id="GO:0005332">
    <property type="term" value="F:gamma-aminobutyric acid:sodium:chloride symporter activity"/>
    <property type="evidence" value="ECO:0007669"/>
    <property type="project" value="TreeGrafter"/>
</dbReference>
<keyword evidence="4" id="KW-0769">Symport</keyword>
<keyword evidence="7" id="KW-0915">Sodium</keyword>
<feature type="binding site" evidence="7">
    <location>
        <position position="328"/>
    </location>
    <ligand>
        <name>Na(+)</name>
        <dbReference type="ChEBI" id="CHEBI:29101"/>
        <label>1</label>
    </ligand>
</feature>
<name>A0A0N4ZY49_PARTI</name>
<keyword evidence="3 9" id="KW-0812">Transmembrane</keyword>
<evidence type="ECO:0000256" key="5">
    <source>
        <dbReference type="ARBA" id="ARBA00022989"/>
    </source>
</evidence>
<evidence type="ECO:0000256" key="8">
    <source>
        <dbReference type="PIRSR" id="PIRSR600175-2"/>
    </source>
</evidence>
<dbReference type="PROSITE" id="PS50267">
    <property type="entry name" value="NA_NEUROTRAN_SYMP_3"/>
    <property type="match status" value="1"/>
</dbReference>
<evidence type="ECO:0000256" key="2">
    <source>
        <dbReference type="ARBA" id="ARBA00022448"/>
    </source>
</evidence>
<dbReference type="PANTHER" id="PTHR11616">
    <property type="entry name" value="SODIUM/CHLORIDE DEPENDENT TRANSPORTER"/>
    <property type="match status" value="1"/>
</dbReference>
<reference evidence="11" key="1">
    <citation type="submission" date="2017-02" db="UniProtKB">
        <authorList>
            <consortium name="WormBaseParasite"/>
        </authorList>
    </citation>
    <scope>IDENTIFICATION</scope>
</reference>
<sequence>MHSMDVTQRSRELIEVDFDDTAISEATTERGQWDNKWQFILTCIGFAVGLGNIWRFPAVAYENGGSAFLLPYLICSILIGIPVLLIEMSLGQFSQAGAAVTYGRMTPLFSTLGWGMMSVSAFISTFYIVVFTWITYYIIEITSGRLMEISTCGHKWNTQYCVSNYADYECSFKPGNLFNASYIAFNGTCHLVPDDVEPSMHKMEIFNNHSIDYNRTVNAGEEYFFRYMLNFSSNFNEGIFNFNGYLIFLFTMLWAMVTFIILKGVSIIGKLSLVASTLPYIIILGFFAFSLTLDGAYKGIEYYLLKPDFKKIFQLTTWKAAANQICFSLSAGIGGLLSLTSYNRRDHNIYKDVIILILADAFMSIVGGVTVFSILGFMAKKIGKDISDVIKSGTTLAFIVYPEAALYSPTPTIFALSFFIMLFLLALTTQICHIDNIVVGFYDNFVGLRNNKFLSCLMPITVLYVVGLTMTSSSGIYIFHIFNEFACSFNVLIMIAIECIMVAWIYSFKNYKRDLQEMMGVPTKCYSKYFGASGYFIQFCWSYVTPITTILLAIKVFLELLSSRLEFGDGDYKVVVSGGLKALAWFIVVLPLIIVTGGVIKNVIDVFKRKITLLGLLMPTSEWPSEEFYQESNLCKILRCSCLDEEEENIVETNHN</sequence>
<accession>A0A0N4ZY49</accession>
<dbReference type="AlphaFoldDB" id="A0A0N4ZY49"/>
<dbReference type="STRING" id="131310.A0A0N4ZY49"/>
<feature type="transmembrane region" description="Helical" evidence="9">
    <location>
        <begin position="453"/>
        <end position="482"/>
    </location>
</feature>
<dbReference type="InterPro" id="IPR037272">
    <property type="entry name" value="SNS_sf"/>
</dbReference>
<dbReference type="GO" id="GO:0043005">
    <property type="term" value="C:neuron projection"/>
    <property type="evidence" value="ECO:0007669"/>
    <property type="project" value="TreeGrafter"/>
</dbReference>